<keyword evidence="3" id="KW-0472">Membrane</keyword>
<dbReference type="RefSeq" id="WP_217681361.1">
    <property type="nucleotide sequence ID" value="NZ_JAHRGL010000019.1"/>
</dbReference>
<keyword evidence="1" id="KW-0597">Phosphoprotein</keyword>
<dbReference type="SMART" id="SM00357">
    <property type="entry name" value="CSP"/>
    <property type="match status" value="1"/>
</dbReference>
<dbReference type="InterPro" id="IPR011129">
    <property type="entry name" value="CSD"/>
</dbReference>
<feature type="domain" description="CSD" evidence="4">
    <location>
        <begin position="1"/>
        <end position="65"/>
    </location>
</feature>
<comment type="caution">
    <text evidence="5">The sequence shown here is derived from an EMBL/GenBank/DDBJ whole genome shotgun (WGS) entry which is preliminary data.</text>
</comment>
<keyword evidence="3" id="KW-1133">Transmembrane helix</keyword>
<keyword evidence="6" id="KW-1185">Reference proteome</keyword>
<dbReference type="EMBL" id="JAHRGL010000019">
    <property type="protein sequence ID" value="MBV2132897.1"/>
    <property type="molecule type" value="Genomic_DNA"/>
</dbReference>
<dbReference type="PANTHER" id="PTHR12962:SF1">
    <property type="entry name" value="COLD SHOCK DOMAIN-CONTAINING PROTEIN CG9705"/>
    <property type="match status" value="1"/>
</dbReference>
<keyword evidence="3" id="KW-0812">Transmembrane</keyword>
<dbReference type="CDD" id="cd04458">
    <property type="entry name" value="CSP_CDS"/>
    <property type="match status" value="1"/>
</dbReference>
<protein>
    <submittedName>
        <fullName evidence="5">Cold shock domain-containing protein</fullName>
    </submittedName>
</protein>
<dbReference type="Proteomes" id="UP000813068">
    <property type="component" value="Unassembled WGS sequence"/>
</dbReference>
<proteinExistence type="predicted"/>
<dbReference type="Pfam" id="PF00313">
    <property type="entry name" value="CSD"/>
    <property type="match status" value="1"/>
</dbReference>
<organism evidence="5 6">
    <name type="scientific">Geopseudomonas aromaticivorans</name>
    <dbReference type="NCBI Taxonomy" id="2849492"/>
    <lineage>
        <taxon>Bacteria</taxon>
        <taxon>Pseudomonadati</taxon>
        <taxon>Pseudomonadota</taxon>
        <taxon>Gammaproteobacteria</taxon>
        <taxon>Pseudomonadales</taxon>
        <taxon>Pseudomonadaceae</taxon>
        <taxon>Geopseudomonas</taxon>
    </lineage>
</organism>
<evidence type="ECO:0000256" key="3">
    <source>
        <dbReference type="SAM" id="Phobius"/>
    </source>
</evidence>
<dbReference type="InterPro" id="IPR019844">
    <property type="entry name" value="CSD_CS"/>
</dbReference>
<evidence type="ECO:0000256" key="1">
    <source>
        <dbReference type="ARBA" id="ARBA00022553"/>
    </source>
</evidence>
<accession>A0ABS6MVS4</accession>
<feature type="transmembrane region" description="Helical" evidence="3">
    <location>
        <begin position="94"/>
        <end position="112"/>
    </location>
</feature>
<dbReference type="PROSITE" id="PS51857">
    <property type="entry name" value="CSD_2"/>
    <property type="match status" value="1"/>
</dbReference>
<sequence>MRGKVVSWNDDRGFGFIQPEDHSGEVFFHISAVRNAARRPQNGDAVEFDSTRDKSGRLKAAWVMLEGVAPQAQAARRARGPQVRSNQPRHTPMALFKAAALLVVVFVGWLLTQGPLHSLLPSPSNRGGSGAVQVQAEAPIQREIDKTLALIKQGGPFPHSQDGIVFQNRERQLPAEPRGYYREYTVRTPGLSHRGPRRIVTGGNPPVIFYYTEDHYRSFRVLEKQP</sequence>
<reference evidence="5 6" key="1">
    <citation type="submission" date="2021-06" db="EMBL/GenBank/DDBJ databases">
        <title>Differences between aerobic and microaerobic xylene degrading microbial communities.</title>
        <authorList>
            <person name="Banerjee S."/>
            <person name="Tancsics A."/>
        </authorList>
    </citation>
    <scope>NUCLEOTIDE SEQUENCE [LARGE SCALE GENOMIC DNA]</scope>
    <source>
        <strain evidence="5 6">MAP12</strain>
    </source>
</reference>
<gene>
    <name evidence="5" type="ORF">KRX52_08800</name>
</gene>
<evidence type="ECO:0000313" key="6">
    <source>
        <dbReference type="Proteomes" id="UP000813068"/>
    </source>
</evidence>
<dbReference type="InterPro" id="IPR000026">
    <property type="entry name" value="N1-like"/>
</dbReference>
<dbReference type="InterPro" id="IPR002059">
    <property type="entry name" value="CSP_DNA-bd"/>
</dbReference>
<evidence type="ECO:0000256" key="2">
    <source>
        <dbReference type="RuleBase" id="RU000408"/>
    </source>
</evidence>
<dbReference type="PANTHER" id="PTHR12962">
    <property type="entry name" value="CALCIUM-REGULATED HEAT STABLE PROTEIN CRHSP-24-RELATED"/>
    <property type="match status" value="1"/>
</dbReference>
<evidence type="ECO:0000313" key="5">
    <source>
        <dbReference type="EMBL" id="MBV2132897.1"/>
    </source>
</evidence>
<dbReference type="PROSITE" id="PS00352">
    <property type="entry name" value="CSD_1"/>
    <property type="match status" value="1"/>
</dbReference>
<dbReference type="InterPro" id="IPR052069">
    <property type="entry name" value="Ca-reg_mRNA-binding_domain"/>
</dbReference>
<evidence type="ECO:0000259" key="4">
    <source>
        <dbReference type="PROSITE" id="PS51857"/>
    </source>
</evidence>
<name>A0ABS6MVS4_9GAMM</name>
<dbReference type="Pfam" id="PF00545">
    <property type="entry name" value="Ribonuclease"/>
    <property type="match status" value="1"/>
</dbReference>
<comment type="subcellular location">
    <subcellularLocation>
        <location evidence="2">Cytoplasm</location>
    </subcellularLocation>
</comment>